<name>A0ABN6L4F0_9FLAO</name>
<protein>
    <recommendedName>
        <fullName evidence="3">Immunity protein 44</fullName>
    </recommendedName>
</protein>
<dbReference type="EMBL" id="AP025184">
    <property type="protein sequence ID" value="BDB55418.1"/>
    <property type="molecule type" value="Genomic_DNA"/>
</dbReference>
<gene>
    <name evidence="1" type="ORF">GENT5_17230</name>
</gene>
<organism evidence="1 2">
    <name type="scientific">Flavobacterium ammoniigenes</name>
    <dbReference type="NCBI Taxonomy" id="1751095"/>
    <lineage>
        <taxon>Bacteria</taxon>
        <taxon>Pseudomonadati</taxon>
        <taxon>Bacteroidota</taxon>
        <taxon>Flavobacteriia</taxon>
        <taxon>Flavobacteriales</taxon>
        <taxon>Flavobacteriaceae</taxon>
        <taxon>Flavobacterium</taxon>
    </lineage>
</organism>
<accession>A0ABN6L4F0</accession>
<dbReference type="Proteomes" id="UP001319867">
    <property type="component" value="Chromosome"/>
</dbReference>
<keyword evidence="2" id="KW-1185">Reference proteome</keyword>
<evidence type="ECO:0008006" key="3">
    <source>
        <dbReference type="Google" id="ProtNLM"/>
    </source>
</evidence>
<reference evidence="1 2" key="1">
    <citation type="journal article" date="2022" name="Int. J. Syst. Evol. Microbiol.">
        <title>Flavobacterium ammonificans sp. nov. and Flavobacterium ammoniigenes sp. nov., ammonifying bacteria isolated from surface river water.</title>
        <authorList>
            <person name="Watanabe K."/>
            <person name="Kitamura T."/>
            <person name="Ogata Y."/>
            <person name="Shindo C."/>
            <person name="Suda W."/>
        </authorList>
    </citation>
    <scope>NUCLEOTIDE SEQUENCE [LARGE SCALE GENOMIC DNA]</scope>
    <source>
        <strain evidence="1 2">GENT5</strain>
    </source>
</reference>
<sequence length="134" mass="15868">MEFNIGTQFSREFDFEETSLITDSLTKILNESFAKKEYSLKVKKIYVGFICVSKGFEPYFMARPLKILKKELAIEYEIKLDFEEVFKSNTENKIRILYNELINQSRIILNDKKLVDFKVQDFLDDLEKSLNTLV</sequence>
<reference evidence="1 2" key="2">
    <citation type="journal article" date="2022" name="Microorganisms">
        <title>Complete Genome Sequences of Two Flavobacterium ammonificans Strains and a Flavobacterium ammoniigenes Strain of Ammonifying Bacterioplankton Isolated from Surface River Water.</title>
        <authorList>
            <person name="Suda W."/>
            <person name="Ogata Y."/>
            <person name="Shindo C."/>
            <person name="Watanabe K."/>
        </authorList>
    </citation>
    <scope>NUCLEOTIDE SEQUENCE [LARGE SCALE GENOMIC DNA]</scope>
    <source>
        <strain evidence="1 2">GENT5</strain>
    </source>
</reference>
<dbReference type="RefSeq" id="WP_229316800.1">
    <property type="nucleotide sequence ID" value="NZ_AP025184.1"/>
</dbReference>
<evidence type="ECO:0000313" key="1">
    <source>
        <dbReference type="EMBL" id="BDB55418.1"/>
    </source>
</evidence>
<evidence type="ECO:0000313" key="2">
    <source>
        <dbReference type="Proteomes" id="UP001319867"/>
    </source>
</evidence>
<proteinExistence type="predicted"/>